<dbReference type="Proteomes" id="UP000004508">
    <property type="component" value="Unassembled WGS sequence"/>
</dbReference>
<keyword evidence="2" id="KW-1185">Reference proteome</keyword>
<comment type="caution">
    <text evidence="1">The sequence shown here is derived from an EMBL/GenBank/DDBJ whole genome shotgun (WGS) entry which is preliminary data.</text>
</comment>
<evidence type="ECO:0000313" key="2">
    <source>
        <dbReference type="Proteomes" id="UP000004508"/>
    </source>
</evidence>
<gene>
    <name evidence="1" type="ORF">Krac_11092</name>
</gene>
<protein>
    <submittedName>
        <fullName evidence="1">Uncharacterized protein</fullName>
    </submittedName>
</protein>
<reference evidence="1 2" key="1">
    <citation type="journal article" date="2011" name="Stand. Genomic Sci.">
        <title>Non-contiguous finished genome sequence and contextual data of the filamentous soil bacterium Ktedonobacter racemifer type strain (SOSP1-21).</title>
        <authorList>
            <person name="Chang Y.J."/>
            <person name="Land M."/>
            <person name="Hauser L."/>
            <person name="Chertkov O."/>
            <person name="Del Rio T.G."/>
            <person name="Nolan M."/>
            <person name="Copeland A."/>
            <person name="Tice H."/>
            <person name="Cheng J.F."/>
            <person name="Lucas S."/>
            <person name="Han C."/>
            <person name="Goodwin L."/>
            <person name="Pitluck S."/>
            <person name="Ivanova N."/>
            <person name="Ovchinikova G."/>
            <person name="Pati A."/>
            <person name="Chen A."/>
            <person name="Palaniappan K."/>
            <person name="Mavromatis K."/>
            <person name="Liolios K."/>
            <person name="Brettin T."/>
            <person name="Fiebig A."/>
            <person name="Rohde M."/>
            <person name="Abt B."/>
            <person name="Goker M."/>
            <person name="Detter J.C."/>
            <person name="Woyke T."/>
            <person name="Bristow J."/>
            <person name="Eisen J.A."/>
            <person name="Markowitz V."/>
            <person name="Hugenholtz P."/>
            <person name="Kyrpides N.C."/>
            <person name="Klenk H.P."/>
            <person name="Lapidus A."/>
        </authorList>
    </citation>
    <scope>NUCLEOTIDE SEQUENCE [LARGE SCALE GENOMIC DNA]</scope>
    <source>
        <strain evidence="2">DSM 44963</strain>
    </source>
</reference>
<dbReference type="EMBL" id="ADVG01000001">
    <property type="protein sequence ID" value="EFH89528.1"/>
    <property type="molecule type" value="Genomic_DNA"/>
</dbReference>
<dbReference type="STRING" id="485913.Krac_11092"/>
<evidence type="ECO:0000313" key="1">
    <source>
        <dbReference type="EMBL" id="EFH89528.1"/>
    </source>
</evidence>
<dbReference type="AlphaFoldDB" id="D6TJC1"/>
<dbReference type="InParanoid" id="D6TJC1"/>
<proteinExistence type="predicted"/>
<accession>D6TJC1</accession>
<name>D6TJC1_KTERA</name>
<organism evidence="1 2">
    <name type="scientific">Ktedonobacter racemifer DSM 44963</name>
    <dbReference type="NCBI Taxonomy" id="485913"/>
    <lineage>
        <taxon>Bacteria</taxon>
        <taxon>Bacillati</taxon>
        <taxon>Chloroflexota</taxon>
        <taxon>Ktedonobacteria</taxon>
        <taxon>Ktedonobacterales</taxon>
        <taxon>Ktedonobacteraceae</taxon>
        <taxon>Ktedonobacter</taxon>
    </lineage>
</organism>
<sequence length="77" mass="8948">MRKVAAAIPDREMRHIDALAGRIGFRVATTRSEKEAAKYIEPELLPRVTAFIKDVLHEIDNRVCYNKAHKRQSLYIR</sequence>